<sequence>MDSRPWDMLNSNMGAYQTINRIESWIAQCDKGHKFCHGYGEEPFFPTRIIDVQNVGDSTLHLRDRTDVLSSCHDDKLPPYWTLSHRWGNPNNMFKLLQTNEGQMKQGISPEHLPKTFQDVASLLRQLGYRYIWIDSLSIFQDKPEDWQKEADSMTSIYRNSLCNISAISSSYDTSQGLFNDRYSHPRLLYPMSFNFERYSMSGTIWNEERFLSSRVVHFACNQVYWECLQATRCEADPGNQLALLNDIDILPLGSGSIYKKPVPAQPGHKSLAGISR</sequence>
<reference evidence="2 3" key="1">
    <citation type="submission" date="2019-04" db="EMBL/GenBank/DDBJ databases">
        <title>Friends and foes A comparative genomics studyof 23 Aspergillus species from section Flavi.</title>
        <authorList>
            <consortium name="DOE Joint Genome Institute"/>
            <person name="Kjaerbolling I."/>
            <person name="Vesth T."/>
            <person name="Frisvad J.C."/>
            <person name="Nybo J.L."/>
            <person name="Theobald S."/>
            <person name="Kildgaard S."/>
            <person name="Isbrandt T."/>
            <person name="Kuo A."/>
            <person name="Sato A."/>
            <person name="Lyhne E.K."/>
            <person name="Kogle M.E."/>
            <person name="Wiebenga A."/>
            <person name="Kun R.S."/>
            <person name="Lubbers R.J."/>
            <person name="Makela M.R."/>
            <person name="Barry K."/>
            <person name="Chovatia M."/>
            <person name="Clum A."/>
            <person name="Daum C."/>
            <person name="Haridas S."/>
            <person name="He G."/>
            <person name="LaButti K."/>
            <person name="Lipzen A."/>
            <person name="Mondo S."/>
            <person name="Riley R."/>
            <person name="Salamov A."/>
            <person name="Simmons B.A."/>
            <person name="Magnuson J.K."/>
            <person name="Henrissat B."/>
            <person name="Mortensen U.H."/>
            <person name="Larsen T.O."/>
            <person name="Devries R.P."/>
            <person name="Grigoriev I.V."/>
            <person name="Machida M."/>
            <person name="Baker S.E."/>
            <person name="Andersen M.R."/>
        </authorList>
    </citation>
    <scope>NUCLEOTIDE SEQUENCE [LARGE SCALE GENOMIC DNA]</scope>
    <source>
        <strain evidence="2 3">IBT 29228</strain>
    </source>
</reference>
<proteinExistence type="predicted"/>
<feature type="domain" description="Heterokaryon incompatibility" evidence="1">
    <location>
        <begin position="80"/>
        <end position="183"/>
    </location>
</feature>
<evidence type="ECO:0000313" key="2">
    <source>
        <dbReference type="EMBL" id="KAE8377387.1"/>
    </source>
</evidence>
<accession>A0A5N7B5L3</accession>
<evidence type="ECO:0000259" key="1">
    <source>
        <dbReference type="Pfam" id="PF06985"/>
    </source>
</evidence>
<evidence type="ECO:0000313" key="3">
    <source>
        <dbReference type="Proteomes" id="UP000326198"/>
    </source>
</evidence>
<dbReference type="OrthoDB" id="5125733at2759"/>
<gene>
    <name evidence="2" type="ORF">BDV26DRAFT_304953</name>
</gene>
<dbReference type="InterPro" id="IPR010730">
    <property type="entry name" value="HET"/>
</dbReference>
<protein>
    <submittedName>
        <fullName evidence="2">Heterokaryon incompatibility protein-domain-containing protein</fullName>
    </submittedName>
</protein>
<dbReference type="EMBL" id="ML736224">
    <property type="protein sequence ID" value="KAE8377387.1"/>
    <property type="molecule type" value="Genomic_DNA"/>
</dbReference>
<keyword evidence="3" id="KW-1185">Reference proteome</keyword>
<organism evidence="2 3">
    <name type="scientific">Aspergillus bertholletiae</name>
    <dbReference type="NCBI Taxonomy" id="1226010"/>
    <lineage>
        <taxon>Eukaryota</taxon>
        <taxon>Fungi</taxon>
        <taxon>Dikarya</taxon>
        <taxon>Ascomycota</taxon>
        <taxon>Pezizomycotina</taxon>
        <taxon>Eurotiomycetes</taxon>
        <taxon>Eurotiomycetidae</taxon>
        <taxon>Eurotiales</taxon>
        <taxon>Aspergillaceae</taxon>
        <taxon>Aspergillus</taxon>
        <taxon>Aspergillus subgen. Circumdati</taxon>
    </lineage>
</organism>
<dbReference type="PANTHER" id="PTHR33112">
    <property type="entry name" value="DOMAIN PROTEIN, PUTATIVE-RELATED"/>
    <property type="match status" value="1"/>
</dbReference>
<name>A0A5N7B5L3_9EURO</name>
<dbReference type="PANTHER" id="PTHR33112:SF10">
    <property type="entry name" value="TOL"/>
    <property type="match status" value="1"/>
</dbReference>
<dbReference type="AlphaFoldDB" id="A0A5N7B5L3"/>
<dbReference type="Pfam" id="PF06985">
    <property type="entry name" value="HET"/>
    <property type="match status" value="1"/>
</dbReference>
<dbReference type="Proteomes" id="UP000326198">
    <property type="component" value="Unassembled WGS sequence"/>
</dbReference>